<sequence length="623" mass="67704">MSGQSLTDRITAAQHSVTGSAVSKTVCKATTHEIMGPKKKHLDYLIQCTNEMNVNIPQLADSLFERTTNSSWVVVFKSLITTHHLMVYGNERFIQYLASRNTLFNLSNFLDKSGLQGYDMSTFIRRYSRYLNEKAVSYRQVAFDFTKVKRGADGVMRTMNTEKLLKTVPIIQNQMDALLDFNVNSNELTNGVINAAFMLLFKDAIRLFAAYNEGIINLLEKYFDMKKNQCKEGLDIYKKFLTRMTRISEFLKVAEAPSSLLDALEQHLASLEGKKIKDSTAASRATTLSNAVSSLASTGLSLTKVDEREKQAALEEEQARLKALKEQRLKELAKKPHTSLTTAASPVSTSAGGIMTAPAIDIFSTPSSSNSTSKLPNDLLDLQQPTFHPSVLPMSTASQVASTWGDSFCGTQAYPNTTLMCHEPSTVAGLFGGFTPSPVAQPHPSAGLNVDFESVFGNKSTNVIVDSGGFDELGGLLKPTVASQNQSLPVAKLPPNKLVSDDLDSSLANLVGNLGIGNGTTKNDVNWSQPGEKKLTGGSNWQPKVAPTTAWNAATMNGMHFPQYAPPVMAYPATTPTGMIGYGIPPQMGSVPVMTQPTLIYSQPVMRPPNPFGPVSGAQIQFM</sequence>
<evidence type="ECO:0000256" key="11">
    <source>
        <dbReference type="ARBA" id="ARBA00022843"/>
    </source>
</evidence>
<keyword evidence="17" id="KW-0968">Cytoplasmic vesicle</keyword>
<keyword evidence="16" id="KW-0539">Nucleus</keyword>
<dbReference type="GO" id="GO:0005634">
    <property type="term" value="C:nucleus"/>
    <property type="evidence" value="ECO:0007669"/>
    <property type="project" value="UniProtKB-SubCell"/>
</dbReference>
<dbReference type="AlphaFoldDB" id="A0A8C0MWF3"/>
<proteinExistence type="inferred from homology"/>
<dbReference type="FunFam" id="1.20.58.150:FF:000001">
    <property type="entry name" value="phosphatidylinositol-binding clathrin assembly protein-like isoform X1"/>
    <property type="match status" value="1"/>
</dbReference>
<evidence type="ECO:0000256" key="18">
    <source>
        <dbReference type="ARBA" id="ARBA00055144"/>
    </source>
</evidence>
<name>A0A8C0MWF3_CANLF</name>
<comment type="subunit">
    <text evidence="19">Binds to clathrin; involves primarily the C-terminal sequences, but the full-length protein is required for full binding capacity. Binds phosphatidylinositol 4,5- bisphosphate. Interacts with PIMREG; this interaction may change the subcellular location into the nucleus. Interacts with AP2A1 (via its alpha-appendage domain). Interacts (via N-terminus) with VAMP2; VAMP3; VAMP7 and VAMP8 (Via N-terminus). Interacts with LC3/MAP1LC3A.</text>
</comment>
<feature type="region of interest" description="Disordered" evidence="22">
    <location>
        <begin position="522"/>
        <end position="544"/>
    </location>
</feature>
<dbReference type="InterPro" id="IPR008942">
    <property type="entry name" value="ENTH_VHS"/>
</dbReference>
<feature type="domain" description="ENTH" evidence="23">
    <location>
        <begin position="14"/>
        <end position="145"/>
    </location>
</feature>
<evidence type="ECO:0000256" key="8">
    <source>
        <dbReference type="ARBA" id="ARBA00022499"/>
    </source>
</evidence>
<keyword evidence="8" id="KW-1017">Isopeptide bond</keyword>
<dbReference type="GO" id="GO:0048268">
    <property type="term" value="P:clathrin coat assembly"/>
    <property type="evidence" value="ECO:0007669"/>
    <property type="project" value="InterPro"/>
</dbReference>
<dbReference type="GO" id="GO:0005905">
    <property type="term" value="C:clathrin-coated pit"/>
    <property type="evidence" value="ECO:0007669"/>
    <property type="project" value="UniProtKB-SubCell"/>
</dbReference>
<dbReference type="PROSITE" id="PS50942">
    <property type="entry name" value="ENTH"/>
    <property type="match status" value="1"/>
</dbReference>
<dbReference type="Proteomes" id="UP000694429">
    <property type="component" value="Chromosome 21"/>
</dbReference>
<keyword evidence="13" id="KW-0333">Golgi apparatus</keyword>
<comment type="similarity">
    <text evidence="6">Belongs to the PICALM/SNAP91 family.</text>
</comment>
<evidence type="ECO:0000313" key="25">
    <source>
        <dbReference type="Proteomes" id="UP000694429"/>
    </source>
</evidence>
<dbReference type="Gene3D" id="1.25.40.90">
    <property type="match status" value="1"/>
</dbReference>
<evidence type="ECO:0000256" key="16">
    <source>
        <dbReference type="ARBA" id="ARBA00023242"/>
    </source>
</evidence>
<dbReference type="GO" id="GO:0005545">
    <property type="term" value="F:1-phosphatidylinositol binding"/>
    <property type="evidence" value="ECO:0007669"/>
    <property type="project" value="InterPro"/>
</dbReference>
<dbReference type="GO" id="GO:0072583">
    <property type="term" value="P:clathrin-dependent endocytosis"/>
    <property type="evidence" value="ECO:0007669"/>
    <property type="project" value="InterPro"/>
</dbReference>
<evidence type="ECO:0000256" key="3">
    <source>
        <dbReference type="ARBA" id="ARBA00004236"/>
    </source>
</evidence>
<gene>
    <name evidence="24" type="primary">PICALM</name>
</gene>
<evidence type="ECO:0000259" key="23">
    <source>
        <dbReference type="PROSITE" id="PS50942"/>
    </source>
</evidence>
<keyword evidence="21" id="KW-0175">Coiled coil</keyword>
<evidence type="ECO:0000256" key="6">
    <source>
        <dbReference type="ARBA" id="ARBA00008011"/>
    </source>
</evidence>
<evidence type="ECO:0000256" key="5">
    <source>
        <dbReference type="ARBA" id="ARBA00004600"/>
    </source>
</evidence>
<evidence type="ECO:0000256" key="1">
    <source>
        <dbReference type="ARBA" id="ARBA00004123"/>
    </source>
</evidence>
<evidence type="ECO:0000313" key="24">
    <source>
        <dbReference type="Ensembl" id="ENSCAFP00030015468.1"/>
    </source>
</evidence>
<evidence type="ECO:0000256" key="9">
    <source>
        <dbReference type="ARBA" id="ARBA00022553"/>
    </source>
</evidence>
<keyword evidence="11" id="KW-0832">Ubl conjugation</keyword>
<evidence type="ECO:0000256" key="15">
    <source>
        <dbReference type="ARBA" id="ARBA00023176"/>
    </source>
</evidence>
<dbReference type="Gene3D" id="1.20.58.150">
    <property type="entry name" value="ANTH domain"/>
    <property type="match status" value="1"/>
</dbReference>
<evidence type="ECO:0000256" key="4">
    <source>
        <dbReference type="ARBA" id="ARBA00004555"/>
    </source>
</evidence>
<keyword evidence="10" id="KW-0254">Endocytosis</keyword>
<evidence type="ECO:0000256" key="20">
    <source>
        <dbReference type="ARBA" id="ARBA00068054"/>
    </source>
</evidence>
<reference evidence="24" key="2">
    <citation type="submission" date="2025-08" db="UniProtKB">
        <authorList>
            <consortium name="Ensembl"/>
        </authorList>
    </citation>
    <scope>IDENTIFICATION</scope>
</reference>
<dbReference type="InterPro" id="IPR013809">
    <property type="entry name" value="ENTH"/>
</dbReference>
<evidence type="ECO:0000256" key="13">
    <source>
        <dbReference type="ARBA" id="ARBA00023034"/>
    </source>
</evidence>
<evidence type="ECO:0000256" key="12">
    <source>
        <dbReference type="ARBA" id="ARBA00022990"/>
    </source>
</evidence>
<evidence type="ECO:0000256" key="7">
    <source>
        <dbReference type="ARBA" id="ARBA00022475"/>
    </source>
</evidence>
<dbReference type="GO" id="GO:0005886">
    <property type="term" value="C:plasma membrane"/>
    <property type="evidence" value="ECO:0007669"/>
    <property type="project" value="UniProtKB-SubCell"/>
</dbReference>
<dbReference type="InterPro" id="IPR014712">
    <property type="entry name" value="ANTH_dom_sf"/>
</dbReference>
<dbReference type="SUPFAM" id="SSF48464">
    <property type="entry name" value="ENTH/VHS domain"/>
    <property type="match status" value="1"/>
</dbReference>
<evidence type="ECO:0000256" key="17">
    <source>
        <dbReference type="ARBA" id="ARBA00023329"/>
    </source>
</evidence>
<evidence type="ECO:0000256" key="10">
    <source>
        <dbReference type="ARBA" id="ARBA00022583"/>
    </source>
</evidence>
<feature type="coiled-coil region" evidence="21">
    <location>
        <begin position="307"/>
        <end position="334"/>
    </location>
</feature>
<evidence type="ECO:0000256" key="14">
    <source>
        <dbReference type="ARBA" id="ARBA00023136"/>
    </source>
</evidence>
<keyword evidence="15" id="KW-0168">Coated pit</keyword>
<keyword evidence="12" id="KW-0007">Acetylation</keyword>
<evidence type="ECO:0000256" key="19">
    <source>
        <dbReference type="ARBA" id="ARBA00061829"/>
    </source>
</evidence>
<evidence type="ECO:0000256" key="21">
    <source>
        <dbReference type="SAM" id="Coils"/>
    </source>
</evidence>
<comment type="subcellular location">
    <subcellularLocation>
        <location evidence="3">Cell membrane</location>
    </subcellularLocation>
    <subcellularLocation>
        <location evidence="2">Cytoplasmic vesicle</location>
        <location evidence="2">Clathrin-coated vesicle</location>
    </subcellularLocation>
    <subcellularLocation>
        <location evidence="4">Golgi apparatus</location>
    </subcellularLocation>
    <subcellularLocation>
        <location evidence="5">Membrane</location>
        <location evidence="5">Clathrin-coated pit</location>
    </subcellularLocation>
    <subcellularLocation>
        <location evidence="1">Nucleus</location>
    </subcellularLocation>
</comment>
<dbReference type="GO" id="GO:0030136">
    <property type="term" value="C:clathrin-coated vesicle"/>
    <property type="evidence" value="ECO:0007669"/>
    <property type="project" value="UniProtKB-SubCell"/>
</dbReference>
<keyword evidence="9" id="KW-0597">Phosphoprotein</keyword>
<dbReference type="OrthoDB" id="44015at2759"/>
<evidence type="ECO:0000256" key="2">
    <source>
        <dbReference type="ARBA" id="ARBA00004132"/>
    </source>
</evidence>
<dbReference type="SUPFAM" id="SSF89009">
    <property type="entry name" value="GAT-like domain"/>
    <property type="match status" value="1"/>
</dbReference>
<dbReference type="PANTHER" id="PTHR22951:SF16">
    <property type="entry name" value="PHOSPHATIDYLINOSITOL-BINDING CLATHRIN ASSEMBLY PROTEIN"/>
    <property type="match status" value="1"/>
</dbReference>
<dbReference type="GO" id="GO:0005794">
    <property type="term" value="C:Golgi apparatus"/>
    <property type="evidence" value="ECO:0007669"/>
    <property type="project" value="UniProtKB-SubCell"/>
</dbReference>
<dbReference type="GO" id="GO:0030276">
    <property type="term" value="F:clathrin binding"/>
    <property type="evidence" value="ECO:0007669"/>
    <property type="project" value="InterPro"/>
</dbReference>
<reference evidence="24" key="1">
    <citation type="submission" date="2019-03" db="EMBL/GenBank/DDBJ databases">
        <authorList>
            <person name="Warren W.C."/>
            <person name="Johnson G.S."/>
        </authorList>
    </citation>
    <scope>NUCLEOTIDE SEQUENCE [LARGE SCALE GENOMIC DNA]</scope>
    <source>
        <strain evidence="24">Basenji</strain>
    </source>
</reference>
<dbReference type="PANTHER" id="PTHR22951">
    <property type="entry name" value="CLATHRIN ASSEMBLY PROTEIN"/>
    <property type="match status" value="1"/>
</dbReference>
<protein>
    <recommendedName>
        <fullName evidence="20">Phosphatidylinositol-binding clathrin assembly protein</fullName>
    </recommendedName>
</protein>
<organism evidence="24 25">
    <name type="scientific">Canis lupus familiaris</name>
    <name type="common">Dog</name>
    <name type="synonym">Canis familiaris</name>
    <dbReference type="NCBI Taxonomy" id="9615"/>
    <lineage>
        <taxon>Eukaryota</taxon>
        <taxon>Metazoa</taxon>
        <taxon>Chordata</taxon>
        <taxon>Craniata</taxon>
        <taxon>Vertebrata</taxon>
        <taxon>Euteleostomi</taxon>
        <taxon>Mammalia</taxon>
        <taxon>Eutheria</taxon>
        <taxon>Laurasiatheria</taxon>
        <taxon>Carnivora</taxon>
        <taxon>Caniformia</taxon>
        <taxon>Canidae</taxon>
        <taxon>Canis</taxon>
    </lineage>
</organism>
<dbReference type="FunFam" id="1.25.40.90:FF:000001">
    <property type="entry name" value="phosphatidylinositol-binding clathrin assembly protein-like isoform X1"/>
    <property type="match status" value="1"/>
</dbReference>
<dbReference type="Pfam" id="PF07651">
    <property type="entry name" value="ANTH"/>
    <property type="match status" value="1"/>
</dbReference>
<evidence type="ECO:0000256" key="22">
    <source>
        <dbReference type="SAM" id="MobiDB-lite"/>
    </source>
</evidence>
<dbReference type="CDD" id="cd16985">
    <property type="entry name" value="ANTH_N_AP180"/>
    <property type="match status" value="1"/>
</dbReference>
<dbReference type="InterPro" id="IPR011417">
    <property type="entry name" value="ANTH_dom"/>
</dbReference>
<keyword evidence="7" id="KW-1003">Cell membrane</keyword>
<dbReference type="Ensembl" id="ENSCAFT00030017706.1">
    <property type="protein sequence ID" value="ENSCAFP00030015468.1"/>
    <property type="gene ID" value="ENSCAFG00030009174.1"/>
</dbReference>
<dbReference type="InterPro" id="IPR045192">
    <property type="entry name" value="AP180-like"/>
</dbReference>
<comment type="function">
    <text evidence="18">Cytoplasmic adapter protein that plays a critical role in clathrin-mediated endocytosis which is important in processes such as internalization of cell receptors, synaptic transmission or removal of apoptotic cells. Recruits AP-2 and attaches clathrin triskelions to the cytoplasmic side of plasma membrane leading to clathrin-coated vesicles (CCVs) assembly. Furthermore, regulates clathrin-coated vesicle size and maturation by directly sensing and driving membrane curvature. In addition to binding to clathrin, mediates the endocytosis of small R-SNARES (Soluble NSF Attachment Protein REceptors) between plasma membranes and endosomes including VAMP2, VAMP3, VAMP4, VAMP7 or VAMP8. In turn, PICALM-dependent SNARE endocytosis is required for the formation and maturation of autophagic precursors. Modulates thereby autophagy and the turnover of autophagy substrates such as MAPT/TAU or amyloid precursor protein cleaved C-terminal fragment (APP-CTF).</text>
</comment>
<accession>A0A8C0MWF3</accession>
<dbReference type="SMART" id="SM00273">
    <property type="entry name" value="ENTH"/>
    <property type="match status" value="1"/>
</dbReference>
<keyword evidence="14" id="KW-0472">Membrane</keyword>